<dbReference type="RefSeq" id="WP_152894767.1">
    <property type="nucleotide sequence ID" value="NZ_VJZD01000284.1"/>
</dbReference>
<protein>
    <submittedName>
        <fullName evidence="1">Uncharacterized protein</fullName>
    </submittedName>
</protein>
<dbReference type="OrthoDB" id="4020068at2"/>
<dbReference type="EMBL" id="VJZD01000284">
    <property type="protein sequence ID" value="MPY37166.1"/>
    <property type="molecule type" value="Genomic_DNA"/>
</dbReference>
<organism evidence="1 2">
    <name type="scientific">Streptomyces adustus</name>
    <dbReference type="NCBI Taxonomy" id="1609272"/>
    <lineage>
        <taxon>Bacteria</taxon>
        <taxon>Bacillati</taxon>
        <taxon>Actinomycetota</taxon>
        <taxon>Actinomycetes</taxon>
        <taxon>Kitasatosporales</taxon>
        <taxon>Streptomycetaceae</taxon>
        <taxon>Streptomyces</taxon>
    </lineage>
</organism>
<name>A0A5N8VR73_9ACTN</name>
<reference evidence="1 2" key="1">
    <citation type="submission" date="2019-07" db="EMBL/GenBank/DDBJ databases">
        <title>New species of Amycolatopsis and Streptomyces.</title>
        <authorList>
            <person name="Duangmal K."/>
            <person name="Teo W.F.A."/>
            <person name="Lipun K."/>
        </authorList>
    </citation>
    <scope>NUCLEOTIDE SEQUENCE [LARGE SCALE GENOMIC DNA]</scope>
    <source>
        <strain evidence="1 2">NBRC 109810</strain>
    </source>
</reference>
<proteinExistence type="predicted"/>
<comment type="caution">
    <text evidence="1">The sequence shown here is derived from an EMBL/GenBank/DDBJ whole genome shotgun (WGS) entry which is preliminary data.</text>
</comment>
<sequence length="348" mass="37652">MTLSPAAQAILDRYAADDAPGSARQWEAMAAEAVLRHGGPADAQALLPLFLSAPAAHEALVPVLARHGDRQLAARLLEATVDGGRLRDGVPPGVLHALGRLGYTEATPLLWEHVDDLYDVSKNACLGLLHLPCEDLRGTISETLEKHEGSALFPEFLPVLTTKSNDPAWLDRLVAWGENRASVDCNGGLILGIALHGDRARTAFTRLLWNDRWEACGTSTGSALWTYAGTRVLGLGLPQLYADLRTRLHTGTDPDGQGDALRSFITLLDFRCADVWTGVAAAEVQPESLDSLYSVLFTPTRDDSDTLTELAERVFGSDDLLSDEVRHLEDALHTAATHEWALRAATSR</sequence>
<keyword evidence="2" id="KW-1185">Reference proteome</keyword>
<gene>
    <name evidence="1" type="ORF">FNH09_39920</name>
</gene>
<evidence type="ECO:0000313" key="2">
    <source>
        <dbReference type="Proteomes" id="UP000325849"/>
    </source>
</evidence>
<dbReference type="Proteomes" id="UP000325849">
    <property type="component" value="Unassembled WGS sequence"/>
</dbReference>
<accession>A0A5N8VR73</accession>
<evidence type="ECO:0000313" key="1">
    <source>
        <dbReference type="EMBL" id="MPY37166.1"/>
    </source>
</evidence>
<dbReference type="AlphaFoldDB" id="A0A5N8VR73"/>